<organism evidence="3">
    <name type="scientific">hydrothermal vent metagenome</name>
    <dbReference type="NCBI Taxonomy" id="652676"/>
    <lineage>
        <taxon>unclassified sequences</taxon>
        <taxon>metagenomes</taxon>
        <taxon>ecological metagenomes</taxon>
    </lineage>
</organism>
<keyword evidence="2" id="KW-0472">Membrane</keyword>
<evidence type="ECO:0000256" key="2">
    <source>
        <dbReference type="SAM" id="Phobius"/>
    </source>
</evidence>
<dbReference type="EMBL" id="UOEU01000344">
    <property type="protein sequence ID" value="VAW32304.1"/>
    <property type="molecule type" value="Genomic_DNA"/>
</dbReference>
<dbReference type="Pfam" id="PF10097">
    <property type="entry name" value="DUF2335"/>
    <property type="match status" value="1"/>
</dbReference>
<sequence length="191" mass="21361">MDKSESEDPTDPLESEKVSNNNSEIKHSKGELDNEPSEHFPVPVEDIKHSSAVEMSPEQKVGLMMVQQMEEYSGPLPHPKILKQYNEIVPGSAKEIILQSTKQSEHRQYLERHVIEGDVKRANWGLVAGFAVALITLGGSFYVITLGYGVEGIAAIIIALSALVATLIYADRRRKQEREKKQQLVPEKLQD</sequence>
<accession>A0A3B0VKW1</accession>
<evidence type="ECO:0000313" key="3">
    <source>
        <dbReference type="EMBL" id="VAW32304.1"/>
    </source>
</evidence>
<protein>
    <recommendedName>
        <fullName evidence="4">DUF2335 domain-containing protein</fullName>
    </recommendedName>
</protein>
<gene>
    <name evidence="3" type="ORF">MNBD_CHLOROFLEXI01-1054</name>
</gene>
<reference evidence="3" key="1">
    <citation type="submission" date="2018-06" db="EMBL/GenBank/DDBJ databases">
        <authorList>
            <person name="Zhirakovskaya E."/>
        </authorList>
    </citation>
    <scope>NUCLEOTIDE SEQUENCE</scope>
</reference>
<proteinExistence type="predicted"/>
<keyword evidence="2" id="KW-1133">Transmembrane helix</keyword>
<dbReference type="InterPro" id="IPR019284">
    <property type="entry name" value="RP532"/>
</dbReference>
<feature type="region of interest" description="Disordered" evidence="1">
    <location>
        <begin position="1"/>
        <end position="42"/>
    </location>
</feature>
<evidence type="ECO:0000256" key="1">
    <source>
        <dbReference type="SAM" id="MobiDB-lite"/>
    </source>
</evidence>
<feature type="transmembrane region" description="Helical" evidence="2">
    <location>
        <begin position="150"/>
        <end position="170"/>
    </location>
</feature>
<feature type="compositionally biased region" description="Basic and acidic residues" evidence="1">
    <location>
        <begin position="24"/>
        <end position="38"/>
    </location>
</feature>
<evidence type="ECO:0008006" key="4">
    <source>
        <dbReference type="Google" id="ProtNLM"/>
    </source>
</evidence>
<dbReference type="AlphaFoldDB" id="A0A3B0VKW1"/>
<keyword evidence="2" id="KW-0812">Transmembrane</keyword>
<feature type="transmembrane region" description="Helical" evidence="2">
    <location>
        <begin position="122"/>
        <end position="144"/>
    </location>
</feature>
<name>A0A3B0VKW1_9ZZZZ</name>